<keyword evidence="4" id="KW-0325">Glycoprotein</keyword>
<accession>A0A195D4D3</accession>
<dbReference type="EMBL" id="KQ976870">
    <property type="protein sequence ID" value="KYN07760.1"/>
    <property type="molecule type" value="Genomic_DNA"/>
</dbReference>
<dbReference type="Pfam" id="PF00135">
    <property type="entry name" value="COesterase"/>
    <property type="match status" value="1"/>
</dbReference>
<dbReference type="InterPro" id="IPR019819">
    <property type="entry name" value="Carboxylesterase_B_CS"/>
</dbReference>
<comment type="similarity">
    <text evidence="1">Belongs to the type-B carboxylesterase/lipase family.</text>
</comment>
<evidence type="ECO:0000256" key="4">
    <source>
        <dbReference type="ARBA" id="ARBA00023180"/>
    </source>
</evidence>
<organism evidence="6 7">
    <name type="scientific">Cyphomyrmex costatus</name>
    <dbReference type="NCBI Taxonomy" id="456900"/>
    <lineage>
        <taxon>Eukaryota</taxon>
        <taxon>Metazoa</taxon>
        <taxon>Ecdysozoa</taxon>
        <taxon>Arthropoda</taxon>
        <taxon>Hexapoda</taxon>
        <taxon>Insecta</taxon>
        <taxon>Pterygota</taxon>
        <taxon>Neoptera</taxon>
        <taxon>Endopterygota</taxon>
        <taxon>Hymenoptera</taxon>
        <taxon>Apocrita</taxon>
        <taxon>Aculeata</taxon>
        <taxon>Formicoidea</taxon>
        <taxon>Formicidae</taxon>
        <taxon>Myrmicinae</taxon>
        <taxon>Cyphomyrmex</taxon>
    </lineage>
</organism>
<dbReference type="PROSITE" id="PS00941">
    <property type="entry name" value="CARBOXYLESTERASE_B_2"/>
    <property type="match status" value="1"/>
</dbReference>
<evidence type="ECO:0000256" key="1">
    <source>
        <dbReference type="ARBA" id="ARBA00005964"/>
    </source>
</evidence>
<keyword evidence="3" id="KW-0378">Hydrolase</keyword>
<dbReference type="Proteomes" id="UP000078542">
    <property type="component" value="Unassembled WGS sequence"/>
</dbReference>
<dbReference type="PANTHER" id="PTHR43142">
    <property type="entry name" value="CARBOXYLIC ESTER HYDROLASE"/>
    <property type="match status" value="1"/>
</dbReference>
<dbReference type="STRING" id="456900.A0A195D4D3"/>
<sequence>MKRNVEINRRITFIMKNLNSTIYYAAVNNIYDCVKCSLPYVDSQSHRKRKGTEFTTKKPLLHFTVFGVESWKKRGFSILFGVTTFIGKNTGKIIDLVVKSSYTVNLVFIVKINTADYLQWFEDHKEMCAINFSGRFIFFKAFLNLQPYGKNVILKKNKKIAKLRGKRNVTDALIKKLTKYYGLVRYEDIHSVSEKATMVATKDEPPFARILATRAIARSPVHHGRAHERVCIYLLVLSPFHGETRWRPRTWGDMAIRAVRAAADSWYVVIECPQRWNHTWTKIRNATNDGPKCIQTDMKTSKVIGSEDCLYLNIFIPYISDNQQKGTKLPVLVFVHGGFYMIGSSDSNLYAPDYLLEQNIILVTLNYRLSVLGFFSTTNEVAPGNYGLKDIKMALEWIQENIHSFEGNPESVTLMGHSSGAAATHILALSEKTKRLFHRYILLGSSILHASNIHPRRRYRQVGLKLAKLAGCRLKKDDNIITPNETLIFDPTAEDVLYLGYKVKNDEEILKCMRTIDAKKLEAMTYYFSVWRSHPWCNFGPTLEDNSEDAIVTMHPMKMIKAGMFRDIPAIMQVTKDEGLVKTIELFTNPETEDELMKNFEEYLPYFMECHEVISNTSVFASAIEDFYFNGNVMLGLMHNITEMFSDFMTWPVIQALQYQSKLGNTSIYFSLFAYEGTFSHTFSSGIPVSYGVSHGDELNYLFPILNNKYKNMLLYNTGNDITMINIMTEMWASFVTNGIPKARLIPAWPNYRDHHQFMRFGIDRLPETVVQTDFLSNRMEFWEKLMINESAESTNDVFVSEPPENITGNANAIDHRLTVQLASLVIIFIYM</sequence>
<proteinExistence type="inferred from homology"/>
<dbReference type="GO" id="GO:0052689">
    <property type="term" value="F:carboxylic ester hydrolase activity"/>
    <property type="evidence" value="ECO:0007669"/>
    <property type="project" value="UniProtKB-KW"/>
</dbReference>
<evidence type="ECO:0000256" key="3">
    <source>
        <dbReference type="ARBA" id="ARBA00022801"/>
    </source>
</evidence>
<evidence type="ECO:0000313" key="6">
    <source>
        <dbReference type="EMBL" id="KYN07760.1"/>
    </source>
</evidence>
<gene>
    <name evidence="6" type="ORF">ALC62_01271</name>
</gene>
<protein>
    <submittedName>
        <fullName evidence="6">Esterase FE4</fullName>
    </submittedName>
</protein>
<evidence type="ECO:0000256" key="2">
    <source>
        <dbReference type="ARBA" id="ARBA00022487"/>
    </source>
</evidence>
<evidence type="ECO:0000259" key="5">
    <source>
        <dbReference type="Pfam" id="PF00135"/>
    </source>
</evidence>
<keyword evidence="2" id="KW-0719">Serine esterase</keyword>
<dbReference type="InterPro" id="IPR029058">
    <property type="entry name" value="AB_hydrolase_fold"/>
</dbReference>
<dbReference type="Gene3D" id="3.40.50.1820">
    <property type="entry name" value="alpha/beta hydrolase"/>
    <property type="match status" value="1"/>
</dbReference>
<name>A0A195D4D3_9HYME</name>
<keyword evidence="7" id="KW-1185">Reference proteome</keyword>
<feature type="domain" description="Carboxylesterase type B" evidence="5">
    <location>
        <begin position="273"/>
        <end position="783"/>
    </location>
</feature>
<dbReference type="AlphaFoldDB" id="A0A195D4D3"/>
<evidence type="ECO:0000313" key="7">
    <source>
        <dbReference type="Proteomes" id="UP000078542"/>
    </source>
</evidence>
<dbReference type="PANTHER" id="PTHR43142:SF1">
    <property type="entry name" value="CARBOXYLIC ESTER HYDROLASE"/>
    <property type="match status" value="1"/>
</dbReference>
<dbReference type="SUPFAM" id="SSF53474">
    <property type="entry name" value="alpha/beta-Hydrolases"/>
    <property type="match status" value="1"/>
</dbReference>
<reference evidence="6 7" key="1">
    <citation type="submission" date="2016-03" db="EMBL/GenBank/DDBJ databases">
        <title>Cyphomyrmex costatus WGS genome.</title>
        <authorList>
            <person name="Nygaard S."/>
            <person name="Hu H."/>
            <person name="Boomsma J."/>
            <person name="Zhang G."/>
        </authorList>
    </citation>
    <scope>NUCLEOTIDE SEQUENCE [LARGE SCALE GENOMIC DNA]</scope>
    <source>
        <strain evidence="6">MS0001</strain>
        <tissue evidence="6">Whole body</tissue>
    </source>
</reference>
<dbReference type="InterPro" id="IPR002018">
    <property type="entry name" value="CarbesteraseB"/>
</dbReference>